<proteinExistence type="predicted"/>
<evidence type="ECO:0000313" key="3">
    <source>
        <dbReference type="Proteomes" id="UP000664628"/>
    </source>
</evidence>
<dbReference type="InterPro" id="IPR014914">
    <property type="entry name" value="RES_dom"/>
</dbReference>
<comment type="caution">
    <text evidence="2">The sequence shown here is derived from an EMBL/GenBank/DDBJ whole genome shotgun (WGS) entry which is preliminary data.</text>
</comment>
<dbReference type="Pfam" id="PF08808">
    <property type="entry name" value="RES"/>
    <property type="match status" value="1"/>
</dbReference>
<dbReference type="EMBL" id="JAFMYW010000001">
    <property type="protein sequence ID" value="MBO0947261.1"/>
    <property type="molecule type" value="Genomic_DNA"/>
</dbReference>
<gene>
    <name evidence="2" type="ORF">J2I46_01620</name>
</gene>
<dbReference type="SMART" id="SM00953">
    <property type="entry name" value="RES"/>
    <property type="match status" value="1"/>
</dbReference>
<organism evidence="2 3">
    <name type="scientific">Fibrella forsythiae</name>
    <dbReference type="NCBI Taxonomy" id="2817061"/>
    <lineage>
        <taxon>Bacteria</taxon>
        <taxon>Pseudomonadati</taxon>
        <taxon>Bacteroidota</taxon>
        <taxon>Cytophagia</taxon>
        <taxon>Cytophagales</taxon>
        <taxon>Spirosomataceae</taxon>
        <taxon>Fibrella</taxon>
    </lineage>
</organism>
<accession>A0ABS3JB93</accession>
<feature type="domain" description="RES" evidence="1">
    <location>
        <begin position="16"/>
        <end position="140"/>
    </location>
</feature>
<keyword evidence="3" id="KW-1185">Reference proteome</keyword>
<reference evidence="2 3" key="1">
    <citation type="submission" date="2021-03" db="EMBL/GenBank/DDBJ databases">
        <title>Fibrella sp. HMF5405 genome sequencing and assembly.</title>
        <authorList>
            <person name="Kang H."/>
            <person name="Kim H."/>
            <person name="Bae S."/>
            <person name="Joh K."/>
        </authorList>
    </citation>
    <scope>NUCLEOTIDE SEQUENCE [LARGE SCALE GENOMIC DNA]</scope>
    <source>
        <strain evidence="2 3">HMF5405</strain>
    </source>
</reference>
<dbReference type="RefSeq" id="WP_207327178.1">
    <property type="nucleotide sequence ID" value="NZ_JAFMYW010000001.1"/>
</dbReference>
<evidence type="ECO:0000313" key="2">
    <source>
        <dbReference type="EMBL" id="MBO0947261.1"/>
    </source>
</evidence>
<dbReference type="Proteomes" id="UP000664628">
    <property type="component" value="Unassembled WGS sequence"/>
</dbReference>
<sequence length="166" mass="18142">MATAYRLQKIKHNSTTLSGAGSADLGGRWNNIGTSLIYASSTSSLAVLEKAVHLIDKMIPNMNFAILEIPDECIRTFTISDLPTDWDAKPALACSWQFLAFWFEKGNTLACSIPSAINPNENNLLINPNHPDINRVRILDFIPYTLDCRLIATAFSLTTLSGGLAA</sequence>
<name>A0ABS3JB93_9BACT</name>
<evidence type="ECO:0000259" key="1">
    <source>
        <dbReference type="SMART" id="SM00953"/>
    </source>
</evidence>
<protein>
    <submittedName>
        <fullName evidence="2">RES domain-containing protein</fullName>
    </submittedName>
</protein>